<reference evidence="7 8" key="1">
    <citation type="submission" date="2008-02" db="EMBL/GenBank/DDBJ databases">
        <title>Complete sequence of Shewanella woodyi ATCC 51908.</title>
        <authorList>
            <consortium name="US DOE Joint Genome Institute"/>
            <person name="Copeland A."/>
            <person name="Lucas S."/>
            <person name="Lapidus A."/>
            <person name="Glavina del Rio T."/>
            <person name="Dalin E."/>
            <person name="Tice H."/>
            <person name="Bruce D."/>
            <person name="Goodwin L."/>
            <person name="Pitluck S."/>
            <person name="Sims D."/>
            <person name="Brettin T."/>
            <person name="Detter J.C."/>
            <person name="Han C."/>
            <person name="Kuske C.R."/>
            <person name="Schmutz J."/>
            <person name="Larimer F."/>
            <person name="Land M."/>
            <person name="Hauser L."/>
            <person name="Kyrpides N."/>
            <person name="Lykidis A."/>
            <person name="Zhao J.-S."/>
            <person name="Richardson P."/>
        </authorList>
    </citation>
    <scope>NUCLEOTIDE SEQUENCE [LARGE SCALE GENOMIC DNA]</scope>
    <source>
        <strain evidence="8">ATCC 51908 / MS32</strain>
    </source>
</reference>
<keyword evidence="5 6" id="KW-0472">Membrane</keyword>
<evidence type="ECO:0000256" key="5">
    <source>
        <dbReference type="ARBA" id="ARBA00023136"/>
    </source>
</evidence>
<comment type="similarity">
    <text evidence="2 6">Belongs to the 4-toluene sulfonate uptake permease (TSUP) (TC 2.A.102) family.</text>
</comment>
<keyword evidence="3 6" id="KW-0812">Transmembrane</keyword>
<gene>
    <name evidence="7" type="ordered locus">Swoo_1308</name>
</gene>
<dbReference type="PANTHER" id="PTHR43701">
    <property type="entry name" value="MEMBRANE TRANSPORTER PROTEIN MJ0441-RELATED"/>
    <property type="match status" value="1"/>
</dbReference>
<evidence type="ECO:0000256" key="2">
    <source>
        <dbReference type="ARBA" id="ARBA00009142"/>
    </source>
</evidence>
<dbReference type="PANTHER" id="PTHR43701:SF2">
    <property type="entry name" value="MEMBRANE TRANSPORTER PROTEIN YJNA-RELATED"/>
    <property type="match status" value="1"/>
</dbReference>
<feature type="transmembrane region" description="Helical" evidence="6">
    <location>
        <begin position="150"/>
        <end position="169"/>
    </location>
</feature>
<dbReference type="RefSeq" id="WP_012323946.1">
    <property type="nucleotide sequence ID" value="NC_010506.1"/>
</dbReference>
<feature type="transmembrane region" description="Helical" evidence="6">
    <location>
        <begin position="12"/>
        <end position="31"/>
    </location>
</feature>
<dbReference type="AlphaFoldDB" id="B1KIV2"/>
<evidence type="ECO:0000313" key="8">
    <source>
        <dbReference type="Proteomes" id="UP000002168"/>
    </source>
</evidence>
<organism evidence="7 8">
    <name type="scientific">Shewanella woodyi (strain ATCC 51908 / MS32)</name>
    <dbReference type="NCBI Taxonomy" id="392500"/>
    <lineage>
        <taxon>Bacteria</taxon>
        <taxon>Pseudomonadati</taxon>
        <taxon>Pseudomonadota</taxon>
        <taxon>Gammaproteobacteria</taxon>
        <taxon>Alteromonadales</taxon>
        <taxon>Shewanellaceae</taxon>
        <taxon>Shewanella</taxon>
    </lineage>
</organism>
<feature type="transmembrane region" description="Helical" evidence="6">
    <location>
        <begin position="247"/>
        <end position="266"/>
    </location>
</feature>
<feature type="transmembrane region" description="Helical" evidence="6">
    <location>
        <begin position="189"/>
        <end position="213"/>
    </location>
</feature>
<dbReference type="InterPro" id="IPR051598">
    <property type="entry name" value="TSUP/Inactive_protease-like"/>
</dbReference>
<keyword evidence="6" id="KW-1003">Cell membrane</keyword>
<feature type="transmembrane region" description="Helical" evidence="6">
    <location>
        <begin position="43"/>
        <end position="71"/>
    </location>
</feature>
<feature type="transmembrane region" description="Helical" evidence="6">
    <location>
        <begin position="83"/>
        <end position="104"/>
    </location>
</feature>
<evidence type="ECO:0000256" key="6">
    <source>
        <dbReference type="RuleBase" id="RU363041"/>
    </source>
</evidence>
<dbReference type="GO" id="GO:0005886">
    <property type="term" value="C:plasma membrane"/>
    <property type="evidence" value="ECO:0007669"/>
    <property type="project" value="UniProtKB-SubCell"/>
</dbReference>
<sequence precursor="true">MNLNKNKKITLISRPLFIFIVLATLWSTWLLQFPHPLELFGDYLHYLFLGITGAIFANSTGAGGGVIFIPVFNSLNFTNEQSISTSFVIQCFGMTAGALTWWLHFTHQKQAQQGRLLVKLIFICIPLSVAGIWTTHIFEIQAPGSLEHSFSLFSIALGLGIIYSCFALKNSDANHTLSRYEVLQLGFITYLGGIITAWLSVGVGEIIVIYLLLKKVTPSLAIAVGVIVTAFTVWSVSPIYLSEQSDAYFKVILFAGPGAIMGGILAKKLALYLPVKGLKIFFAGWIILSGVTMLVVT</sequence>
<dbReference type="Proteomes" id="UP000002168">
    <property type="component" value="Chromosome"/>
</dbReference>
<proteinExistence type="inferred from homology"/>
<evidence type="ECO:0000256" key="4">
    <source>
        <dbReference type="ARBA" id="ARBA00022989"/>
    </source>
</evidence>
<evidence type="ECO:0000313" key="7">
    <source>
        <dbReference type="EMBL" id="ACA85600.1"/>
    </source>
</evidence>
<comment type="subcellular location">
    <subcellularLocation>
        <location evidence="6">Cell membrane</location>
        <topology evidence="6">Multi-pass membrane protein</topology>
    </subcellularLocation>
    <subcellularLocation>
        <location evidence="1">Membrane</location>
        <topology evidence="1">Multi-pass membrane protein</topology>
    </subcellularLocation>
</comment>
<protein>
    <recommendedName>
        <fullName evidence="6">Probable membrane transporter protein</fullName>
    </recommendedName>
</protein>
<dbReference type="STRING" id="392500.Swoo_1308"/>
<dbReference type="KEGG" id="swd:Swoo_1308"/>
<evidence type="ECO:0000256" key="3">
    <source>
        <dbReference type="ARBA" id="ARBA00022692"/>
    </source>
</evidence>
<feature type="transmembrane region" description="Helical" evidence="6">
    <location>
        <begin position="116"/>
        <end position="138"/>
    </location>
</feature>
<keyword evidence="8" id="KW-1185">Reference proteome</keyword>
<dbReference type="HOGENOM" id="CLU_936570_0_0_6"/>
<name>B1KIV2_SHEWM</name>
<keyword evidence="4 6" id="KW-1133">Transmembrane helix</keyword>
<accession>B1KIV2</accession>
<dbReference type="InterPro" id="IPR002781">
    <property type="entry name" value="TM_pro_TauE-like"/>
</dbReference>
<dbReference type="EMBL" id="CP000961">
    <property type="protein sequence ID" value="ACA85600.1"/>
    <property type="molecule type" value="Genomic_DNA"/>
</dbReference>
<evidence type="ECO:0000256" key="1">
    <source>
        <dbReference type="ARBA" id="ARBA00004141"/>
    </source>
</evidence>
<dbReference type="Pfam" id="PF01925">
    <property type="entry name" value="TauE"/>
    <property type="match status" value="1"/>
</dbReference>
<feature type="transmembrane region" description="Helical" evidence="6">
    <location>
        <begin position="278"/>
        <end position="296"/>
    </location>
</feature>
<dbReference type="eggNOG" id="COG0730">
    <property type="taxonomic scope" value="Bacteria"/>
</dbReference>
<feature type="transmembrane region" description="Helical" evidence="6">
    <location>
        <begin position="220"/>
        <end position="241"/>
    </location>
</feature>